<comment type="caution">
    <text evidence="1">The sequence shown here is derived from an EMBL/GenBank/DDBJ whole genome shotgun (WGS) entry which is preliminary data.</text>
</comment>
<accession>A0ABR8UDU9</accession>
<dbReference type="EMBL" id="JACSQN010000024">
    <property type="protein sequence ID" value="MBD7986187.1"/>
    <property type="molecule type" value="Genomic_DNA"/>
</dbReference>
<dbReference type="Pfam" id="PF07307">
    <property type="entry name" value="HEPPP_synt_1"/>
    <property type="match status" value="1"/>
</dbReference>
<name>A0ABR8UDU9_9BACL</name>
<protein>
    <submittedName>
        <fullName evidence="1">Heptaprenyl diphosphate synthase component 1</fullName>
    </submittedName>
</protein>
<keyword evidence="2" id="KW-1185">Reference proteome</keyword>
<dbReference type="RefSeq" id="WP_191696011.1">
    <property type="nucleotide sequence ID" value="NZ_JACSQN010000024.1"/>
</dbReference>
<gene>
    <name evidence="1" type="ORF">H9649_16580</name>
</gene>
<proteinExistence type="predicted"/>
<evidence type="ECO:0000313" key="1">
    <source>
        <dbReference type="EMBL" id="MBD7986187.1"/>
    </source>
</evidence>
<sequence>MDRQIINRTIQSYIREVEQSIHEPITYRDLEKSTLDEAKAFFLLLPLLNGEKWSVSLNTSALAVGAVHAAFDIHDKVDILEATSKEQQLMVLAGDYFSGVHYRLLASIPDFKFITAMSEAIGRINETKTDVMMENMASPHALISAMMCIESGCITEFHHRYGFAKYTEISRIALSLIWLFKIATKDPTVQNGWRSNNIKSTDVDTAISILTTTLHEELMSANFLNPFLKQEIHKMATPLLGKTI</sequence>
<dbReference type="Gene3D" id="1.20.120.1450">
    <property type="match status" value="1"/>
</dbReference>
<reference evidence="1 2" key="1">
    <citation type="submission" date="2020-08" db="EMBL/GenBank/DDBJ databases">
        <title>A Genomic Blueprint of the Chicken Gut Microbiome.</title>
        <authorList>
            <person name="Gilroy R."/>
            <person name="Ravi A."/>
            <person name="Getino M."/>
            <person name="Pursley I."/>
            <person name="Horton D.L."/>
            <person name="Alikhan N.-F."/>
            <person name="Baker D."/>
            <person name="Gharbi K."/>
            <person name="Hall N."/>
            <person name="Watson M."/>
            <person name="Adriaenssens E.M."/>
            <person name="Foster-Nyarko E."/>
            <person name="Jarju S."/>
            <person name="Secka A."/>
            <person name="Antonio M."/>
            <person name="Oren A."/>
            <person name="Chaudhuri R."/>
            <person name="La Ragione R.M."/>
            <person name="Hildebrand F."/>
            <person name="Pallen M.J."/>
        </authorList>
    </citation>
    <scope>NUCLEOTIDE SEQUENCE [LARGE SCALE GENOMIC DNA]</scope>
    <source>
        <strain evidence="1 2">Sa2YVA2</strain>
    </source>
</reference>
<dbReference type="InterPro" id="IPR009920">
    <property type="entry name" value="HEPPP_synth_su1"/>
</dbReference>
<organism evidence="1 2">
    <name type="scientific">Sporosarcina quadrami</name>
    <dbReference type="NCBI Taxonomy" id="2762234"/>
    <lineage>
        <taxon>Bacteria</taxon>
        <taxon>Bacillati</taxon>
        <taxon>Bacillota</taxon>
        <taxon>Bacilli</taxon>
        <taxon>Bacillales</taxon>
        <taxon>Caryophanaceae</taxon>
        <taxon>Sporosarcina</taxon>
    </lineage>
</organism>
<dbReference type="Proteomes" id="UP000626786">
    <property type="component" value="Unassembled WGS sequence"/>
</dbReference>
<evidence type="ECO:0000313" key="2">
    <source>
        <dbReference type="Proteomes" id="UP000626786"/>
    </source>
</evidence>